<dbReference type="Proteomes" id="UP000233556">
    <property type="component" value="Unassembled WGS sequence"/>
</dbReference>
<gene>
    <name evidence="1" type="ORF">llap_13758</name>
</gene>
<dbReference type="OrthoDB" id="9357002at2759"/>
<reference evidence="2" key="1">
    <citation type="submission" date="2017-11" db="EMBL/GenBank/DDBJ databases">
        <authorList>
            <person name="Lima N.C."/>
            <person name="Parody-Merino A.M."/>
            <person name="Battley P.F."/>
            <person name="Fidler A.E."/>
            <person name="Prosdocimi F."/>
        </authorList>
    </citation>
    <scope>NUCLEOTIDE SEQUENCE [LARGE SCALE GENOMIC DNA]</scope>
</reference>
<name>A0A2I0TQ48_LIMLA</name>
<dbReference type="EMBL" id="KZ507953">
    <property type="protein sequence ID" value="PKU35939.1"/>
    <property type="molecule type" value="Genomic_DNA"/>
</dbReference>
<evidence type="ECO:0000313" key="1">
    <source>
        <dbReference type="EMBL" id="PKU35939.1"/>
    </source>
</evidence>
<keyword evidence="2" id="KW-1185">Reference proteome</keyword>
<dbReference type="AlphaFoldDB" id="A0A2I0TQ48"/>
<reference evidence="2" key="2">
    <citation type="submission" date="2017-12" db="EMBL/GenBank/DDBJ databases">
        <title>Genome sequence of the Bar-tailed Godwit (Limosa lapponica baueri).</title>
        <authorList>
            <person name="Lima N.C.B."/>
            <person name="Parody-Merino A.M."/>
            <person name="Battley P.F."/>
            <person name="Fidler A.E."/>
            <person name="Prosdocimi F."/>
        </authorList>
    </citation>
    <scope>NUCLEOTIDE SEQUENCE [LARGE SCALE GENOMIC DNA]</scope>
</reference>
<protein>
    <submittedName>
        <fullName evidence="1">Uncharacterized protein</fullName>
    </submittedName>
</protein>
<accession>A0A2I0TQ48</accession>
<sequence length="137" mass="15995">MLRLLRSEKKVTFYVTTSDKYQIHCKCNDKQNCRDGQESEQRFNTCKGSKSALKRPNLCTGVEFNLQFKSLSRDHREKTEDITVDFTEIHWKVGRRHGLSILSTIFTFLKFHGEKTNGILWKLLRKLGEDTAESSHV</sequence>
<proteinExistence type="predicted"/>
<organism evidence="1 2">
    <name type="scientific">Limosa lapponica baueri</name>
    <dbReference type="NCBI Taxonomy" id="1758121"/>
    <lineage>
        <taxon>Eukaryota</taxon>
        <taxon>Metazoa</taxon>
        <taxon>Chordata</taxon>
        <taxon>Craniata</taxon>
        <taxon>Vertebrata</taxon>
        <taxon>Euteleostomi</taxon>
        <taxon>Archelosauria</taxon>
        <taxon>Archosauria</taxon>
        <taxon>Dinosauria</taxon>
        <taxon>Saurischia</taxon>
        <taxon>Theropoda</taxon>
        <taxon>Coelurosauria</taxon>
        <taxon>Aves</taxon>
        <taxon>Neognathae</taxon>
        <taxon>Neoaves</taxon>
        <taxon>Charadriiformes</taxon>
        <taxon>Scolopacidae</taxon>
        <taxon>Limosa</taxon>
    </lineage>
</organism>
<evidence type="ECO:0000313" key="2">
    <source>
        <dbReference type="Proteomes" id="UP000233556"/>
    </source>
</evidence>